<dbReference type="PANTHER" id="PTHR46135:SF3">
    <property type="entry name" value="NME_NM23 FAMILY MEMBER 8"/>
    <property type="match status" value="1"/>
</dbReference>
<dbReference type="InterPro" id="IPR031827">
    <property type="entry name" value="DUF4746"/>
</dbReference>
<evidence type="ECO:0000259" key="2">
    <source>
        <dbReference type="Pfam" id="PF00085"/>
    </source>
</evidence>
<name>A0A1B0FPJ9_GLOMM</name>
<evidence type="ECO:0000313" key="5">
    <source>
        <dbReference type="Proteomes" id="UP000092444"/>
    </source>
</evidence>
<dbReference type="InterPro" id="IPR013766">
    <property type="entry name" value="Thioredoxin_domain"/>
</dbReference>
<dbReference type="PANTHER" id="PTHR46135">
    <property type="entry name" value="NME/NM23 FAMILY MEMBER 8"/>
    <property type="match status" value="1"/>
</dbReference>
<dbReference type="InterPro" id="IPR051766">
    <property type="entry name" value="TXND_domain-containing"/>
</dbReference>
<evidence type="ECO:0008006" key="6">
    <source>
        <dbReference type="Google" id="ProtNLM"/>
    </source>
</evidence>
<sequence>MAKKSAPPLQADIQNDDDLEKFLDRPGLIILDIYSEWCGPCIGMVGTLRKLKLQNADELHFAIVKSESVTPFQRFARKSEPTWLFVNEGKAVNILFGINVPVLLQIVTHELTLLGNKRRPMYELHEFLPIEEKRKKVNEDLRAQAEAKERGEEERKRLEYLTYVTDTIMDSLPDMGVTICGPQVNREAYKKMQTPADKLKIQCKDRTMASMTKEHFTKILSLFCTNIPTEDVIDQMVDKKLLMCFWKVPDEGNNIAVILSKFADDLMLPRFVLNEETNEEEEVPPILETTDYKVEVELEGFATDWEEILDEPEDDNFAKLKSLSALPSAIGDIVEEEEAEDEEDEMEATAAESMLDMPGLDLGLDLDLEENEEEEEEPEKVEVAPKKRTRKKIVRVNPIWVPNNHRTHAALIYLYFRSATTSFLPPDPKPEPPHVIMAFDTYKKKDLIAHAERNKQNVPLYGFFTSDDPEEAQFIASSDAKYAALPHTPTDKLVFKVNKATSNTMLSLVTYGPSYISPNPIIGREEAKKFFPEGYISADLEQIEIPEEKTKPTKLKQTTKAQTKTKKEERKQSPSSTIQEYDHAAGGIDAGPAAQTSASSNIGQQPSRLKAKTIVKFSTQAFVVLDVYSDWCGPCLGMLGSLKKIKLEVGGDNLQLAICKSDGITALRRFLRKSEPTWLFVTGGKAVNIYFGTSVPVLMKLITNELKQIGNTTRPMYEITELQPIEVKRWKIKEDAIAEAEAKETADKEKKRISYLMYVTDTIMDALPDMGVTLFGPQVNRDMFKKLQEPADVLKIQCKDRKMAVLSKEQFDIINFQSMNPLSPEVIEQLDGKECLCCFWKIPDEGSHIPVYLTKYAQELTMTKYVPADDFHEEQEIPPILTPMEIKVEVEVDDDEEWVEEPEPETAAQREAREEAEMAEEEEFEEEEEEAAAAGPPEPPPMDMPPMDLGLDTVEEPELEEEDEEKHVEEAPKKRTRKITVQVPPIWVPTDHRTHAALIYIFFRPATTAFLPPDPKPEPPHVIMAFDAYKKKDLIAHAERNKVDVPLYGFFTSDDPDEAKFIANSDIKYSQKEHTATDKLIFKVNKATSNTMLSLVTYGPSYVSPNTVIGRDEAKKFFPESYKTYEQELAEQTQEEIEEDKRAQSKTKSKIGFAPSIAPKGQEPTEMTTEAEIPEEQPVASGEGEASELQPEAVEMSAEAPTETEAPAG</sequence>
<feature type="compositionally biased region" description="Low complexity" evidence="1">
    <location>
        <begin position="1198"/>
        <end position="1209"/>
    </location>
</feature>
<dbReference type="PROSITE" id="PS00194">
    <property type="entry name" value="THIOREDOXIN_1"/>
    <property type="match status" value="1"/>
</dbReference>
<feature type="region of interest" description="Disordered" evidence="1">
    <location>
        <begin position="893"/>
        <end position="950"/>
    </location>
</feature>
<feature type="domain" description="DUF4746" evidence="3">
    <location>
        <begin position="825"/>
        <end position="1128"/>
    </location>
</feature>
<feature type="compositionally biased region" description="Acidic residues" evidence="1">
    <location>
        <begin position="917"/>
        <end position="931"/>
    </location>
</feature>
<feature type="compositionally biased region" description="Acidic residues" evidence="1">
    <location>
        <begin position="893"/>
        <end position="904"/>
    </location>
</feature>
<reference evidence="4" key="1">
    <citation type="submission" date="2020-05" db="UniProtKB">
        <authorList>
            <consortium name="EnsemblMetazoa"/>
        </authorList>
    </citation>
    <scope>IDENTIFICATION</scope>
    <source>
        <strain evidence="4">Yale</strain>
    </source>
</reference>
<dbReference type="InterPro" id="IPR036249">
    <property type="entry name" value="Thioredoxin-like_sf"/>
</dbReference>
<evidence type="ECO:0000313" key="4">
    <source>
        <dbReference type="EnsemblMetazoa" id="GMOY005824-PA"/>
    </source>
</evidence>
<dbReference type="EnsemblMetazoa" id="GMOY005824-RA">
    <property type="protein sequence ID" value="GMOY005824-PA"/>
    <property type="gene ID" value="GMOY005824"/>
</dbReference>
<dbReference type="Proteomes" id="UP000092444">
    <property type="component" value="Unassembled WGS sequence"/>
</dbReference>
<feature type="region of interest" description="Disordered" evidence="1">
    <location>
        <begin position="547"/>
        <end position="579"/>
    </location>
</feature>
<protein>
    <recommendedName>
        <fullName evidence="6">DUF4746 domain-containing protein</fullName>
    </recommendedName>
</protein>
<dbReference type="Pfam" id="PF15928">
    <property type="entry name" value="DUF4746"/>
    <property type="match status" value="2"/>
</dbReference>
<dbReference type="InterPro" id="IPR017937">
    <property type="entry name" value="Thioredoxin_CS"/>
</dbReference>
<accession>A0A1B0FPJ9</accession>
<dbReference type="SUPFAM" id="SSF52833">
    <property type="entry name" value="Thioredoxin-like"/>
    <property type="match status" value="2"/>
</dbReference>
<feature type="domain" description="Thioredoxin" evidence="2">
    <location>
        <begin position="19"/>
        <end position="97"/>
    </location>
</feature>
<feature type="domain" description="DUF4746" evidence="3">
    <location>
        <begin position="231"/>
        <end position="542"/>
    </location>
</feature>
<evidence type="ECO:0000259" key="3">
    <source>
        <dbReference type="Pfam" id="PF15928"/>
    </source>
</evidence>
<dbReference type="Pfam" id="PF00085">
    <property type="entry name" value="Thioredoxin"/>
    <property type="match status" value="1"/>
</dbReference>
<dbReference type="STRING" id="37546.A0A1B0FPJ9"/>
<dbReference type="VEuPathDB" id="VectorBase:GMOY005824"/>
<proteinExistence type="predicted"/>
<organism evidence="4 5">
    <name type="scientific">Glossina morsitans morsitans</name>
    <name type="common">Savannah tsetse fly</name>
    <dbReference type="NCBI Taxonomy" id="37546"/>
    <lineage>
        <taxon>Eukaryota</taxon>
        <taxon>Metazoa</taxon>
        <taxon>Ecdysozoa</taxon>
        <taxon>Arthropoda</taxon>
        <taxon>Hexapoda</taxon>
        <taxon>Insecta</taxon>
        <taxon>Pterygota</taxon>
        <taxon>Neoptera</taxon>
        <taxon>Endopterygota</taxon>
        <taxon>Diptera</taxon>
        <taxon>Brachycera</taxon>
        <taxon>Muscomorpha</taxon>
        <taxon>Hippoboscoidea</taxon>
        <taxon>Glossinidae</taxon>
        <taxon>Glossina</taxon>
    </lineage>
</organism>
<dbReference type="Gene3D" id="3.40.30.10">
    <property type="entry name" value="Glutaredoxin"/>
    <property type="match status" value="2"/>
</dbReference>
<feature type="region of interest" description="Disordered" evidence="1">
    <location>
        <begin position="1128"/>
        <end position="1209"/>
    </location>
</feature>
<evidence type="ECO:0000256" key="1">
    <source>
        <dbReference type="SAM" id="MobiDB-lite"/>
    </source>
</evidence>
<dbReference type="AlphaFoldDB" id="A0A1B0FPJ9"/>
<keyword evidence="5" id="KW-1185">Reference proteome</keyword>
<dbReference type="EMBL" id="CCAG010022945">
    <property type="status" value="NOT_ANNOTATED_CDS"/>
    <property type="molecule type" value="Genomic_DNA"/>
</dbReference>